<gene>
    <name evidence="1" type="ordered locus">MTR_8g012370</name>
</gene>
<dbReference type="Proteomes" id="UP000002051">
    <property type="component" value="Chromosome 8"/>
</dbReference>
<reference evidence="1 3" key="2">
    <citation type="journal article" date="2014" name="BMC Genomics">
        <title>An improved genome release (version Mt4.0) for the model legume Medicago truncatula.</title>
        <authorList>
            <person name="Tang H."/>
            <person name="Krishnakumar V."/>
            <person name="Bidwell S."/>
            <person name="Rosen B."/>
            <person name="Chan A."/>
            <person name="Zhou S."/>
            <person name="Gentzbittel L."/>
            <person name="Childs K.L."/>
            <person name="Yandell M."/>
            <person name="Gundlach H."/>
            <person name="Mayer K.F."/>
            <person name="Schwartz D.C."/>
            <person name="Town C.D."/>
        </authorList>
    </citation>
    <scope>GENOME REANNOTATION</scope>
    <source>
        <strain evidence="2 3">cv. Jemalong A17</strain>
    </source>
</reference>
<proteinExistence type="predicted"/>
<sequence>MVSNGTASFQVQLLTGSTYDNWCIKMKALLRDIATLKLKKKTYGQIKFKGGGGVVG</sequence>
<protein>
    <recommendedName>
        <fullName evidence="4">DUF4219 domain-containing protein</fullName>
    </recommendedName>
</protein>
<dbReference type="AlphaFoldDB" id="G7LF64"/>
<name>G7LF64_MEDTR</name>
<evidence type="ECO:0000313" key="1">
    <source>
        <dbReference type="EMBL" id="AET01422.1"/>
    </source>
</evidence>
<organism evidence="1 3">
    <name type="scientific">Medicago truncatula</name>
    <name type="common">Barrel medic</name>
    <name type="synonym">Medicago tribuloides</name>
    <dbReference type="NCBI Taxonomy" id="3880"/>
    <lineage>
        <taxon>Eukaryota</taxon>
        <taxon>Viridiplantae</taxon>
        <taxon>Streptophyta</taxon>
        <taxon>Embryophyta</taxon>
        <taxon>Tracheophyta</taxon>
        <taxon>Spermatophyta</taxon>
        <taxon>Magnoliopsida</taxon>
        <taxon>eudicotyledons</taxon>
        <taxon>Gunneridae</taxon>
        <taxon>Pentapetalae</taxon>
        <taxon>rosids</taxon>
        <taxon>fabids</taxon>
        <taxon>Fabales</taxon>
        <taxon>Fabaceae</taxon>
        <taxon>Papilionoideae</taxon>
        <taxon>50 kb inversion clade</taxon>
        <taxon>NPAAA clade</taxon>
        <taxon>Hologalegina</taxon>
        <taxon>IRL clade</taxon>
        <taxon>Trifolieae</taxon>
        <taxon>Medicago</taxon>
    </lineage>
</organism>
<accession>G7LF64</accession>
<dbReference type="EnsemblPlants" id="AET01422">
    <property type="protein sequence ID" value="AET01422"/>
    <property type="gene ID" value="MTR_8g012370"/>
</dbReference>
<dbReference type="HOGENOM" id="CLU_3017334_0_0_1"/>
<keyword evidence="3" id="KW-1185">Reference proteome</keyword>
<reference evidence="2" key="3">
    <citation type="submission" date="2015-04" db="UniProtKB">
        <authorList>
            <consortium name="EnsemblPlants"/>
        </authorList>
    </citation>
    <scope>IDENTIFICATION</scope>
    <source>
        <strain evidence="2">cv. Jemalong A17</strain>
    </source>
</reference>
<reference evidence="1 3" key="1">
    <citation type="journal article" date="2011" name="Nature">
        <title>The Medicago genome provides insight into the evolution of rhizobial symbioses.</title>
        <authorList>
            <person name="Young N.D."/>
            <person name="Debelle F."/>
            <person name="Oldroyd G.E."/>
            <person name="Geurts R."/>
            <person name="Cannon S.B."/>
            <person name="Udvardi M.K."/>
            <person name="Benedito V.A."/>
            <person name="Mayer K.F."/>
            <person name="Gouzy J."/>
            <person name="Schoof H."/>
            <person name="Van de Peer Y."/>
            <person name="Proost S."/>
            <person name="Cook D.R."/>
            <person name="Meyers B.C."/>
            <person name="Spannagl M."/>
            <person name="Cheung F."/>
            <person name="De Mita S."/>
            <person name="Krishnakumar V."/>
            <person name="Gundlach H."/>
            <person name="Zhou S."/>
            <person name="Mudge J."/>
            <person name="Bharti A.K."/>
            <person name="Murray J.D."/>
            <person name="Naoumkina M.A."/>
            <person name="Rosen B."/>
            <person name="Silverstein K.A."/>
            <person name="Tang H."/>
            <person name="Rombauts S."/>
            <person name="Zhao P.X."/>
            <person name="Zhou P."/>
            <person name="Barbe V."/>
            <person name="Bardou P."/>
            <person name="Bechner M."/>
            <person name="Bellec A."/>
            <person name="Berger A."/>
            <person name="Berges H."/>
            <person name="Bidwell S."/>
            <person name="Bisseling T."/>
            <person name="Choisne N."/>
            <person name="Couloux A."/>
            <person name="Denny R."/>
            <person name="Deshpande S."/>
            <person name="Dai X."/>
            <person name="Doyle J.J."/>
            <person name="Dudez A.M."/>
            <person name="Farmer A.D."/>
            <person name="Fouteau S."/>
            <person name="Franken C."/>
            <person name="Gibelin C."/>
            <person name="Gish J."/>
            <person name="Goldstein S."/>
            <person name="Gonzalez A.J."/>
            <person name="Green P.J."/>
            <person name="Hallab A."/>
            <person name="Hartog M."/>
            <person name="Hua A."/>
            <person name="Humphray S.J."/>
            <person name="Jeong D.H."/>
            <person name="Jing Y."/>
            <person name="Jocker A."/>
            <person name="Kenton S.M."/>
            <person name="Kim D.J."/>
            <person name="Klee K."/>
            <person name="Lai H."/>
            <person name="Lang C."/>
            <person name="Lin S."/>
            <person name="Macmil S.L."/>
            <person name="Magdelenat G."/>
            <person name="Matthews L."/>
            <person name="McCorrison J."/>
            <person name="Monaghan E.L."/>
            <person name="Mun J.H."/>
            <person name="Najar F.Z."/>
            <person name="Nicholson C."/>
            <person name="Noirot C."/>
            <person name="O'Bleness M."/>
            <person name="Paule C.R."/>
            <person name="Poulain J."/>
            <person name="Prion F."/>
            <person name="Qin B."/>
            <person name="Qu C."/>
            <person name="Retzel E.F."/>
            <person name="Riddle C."/>
            <person name="Sallet E."/>
            <person name="Samain S."/>
            <person name="Samson N."/>
            <person name="Sanders I."/>
            <person name="Saurat O."/>
            <person name="Scarpelli C."/>
            <person name="Schiex T."/>
            <person name="Segurens B."/>
            <person name="Severin A.J."/>
            <person name="Sherrier D.J."/>
            <person name="Shi R."/>
            <person name="Sims S."/>
            <person name="Singer S.R."/>
            <person name="Sinharoy S."/>
            <person name="Sterck L."/>
            <person name="Viollet A."/>
            <person name="Wang B.B."/>
            <person name="Wang K."/>
            <person name="Wang M."/>
            <person name="Wang X."/>
            <person name="Warfsmann J."/>
            <person name="Weissenbach J."/>
            <person name="White D.D."/>
            <person name="White J.D."/>
            <person name="Wiley G.B."/>
            <person name="Wincker P."/>
            <person name="Xing Y."/>
            <person name="Yang L."/>
            <person name="Yao Z."/>
            <person name="Ying F."/>
            <person name="Zhai J."/>
            <person name="Zhou L."/>
            <person name="Zuber A."/>
            <person name="Denarie J."/>
            <person name="Dixon R.A."/>
            <person name="May G.D."/>
            <person name="Schwartz D.C."/>
            <person name="Rogers J."/>
            <person name="Quetier F."/>
            <person name="Town C.D."/>
            <person name="Roe B.A."/>
        </authorList>
    </citation>
    <scope>NUCLEOTIDE SEQUENCE [LARGE SCALE GENOMIC DNA]</scope>
    <source>
        <strain evidence="1">A17</strain>
        <strain evidence="2 3">cv. Jemalong A17</strain>
    </source>
</reference>
<dbReference type="EMBL" id="CM001224">
    <property type="protein sequence ID" value="AET01422.1"/>
    <property type="molecule type" value="Genomic_DNA"/>
</dbReference>
<dbReference type="PaxDb" id="3880-AET01422"/>
<evidence type="ECO:0000313" key="3">
    <source>
        <dbReference type="Proteomes" id="UP000002051"/>
    </source>
</evidence>
<evidence type="ECO:0000313" key="2">
    <source>
        <dbReference type="EnsemblPlants" id="AET01422"/>
    </source>
</evidence>
<evidence type="ECO:0008006" key="4">
    <source>
        <dbReference type="Google" id="ProtNLM"/>
    </source>
</evidence>